<dbReference type="Pfam" id="PF13416">
    <property type="entry name" value="SBP_bac_8"/>
    <property type="match status" value="1"/>
</dbReference>
<evidence type="ECO:0000256" key="1">
    <source>
        <dbReference type="ARBA" id="ARBA00022729"/>
    </source>
</evidence>
<evidence type="ECO:0000313" key="3">
    <source>
        <dbReference type="EMBL" id="MCB8882723.1"/>
    </source>
</evidence>
<dbReference type="GO" id="GO:0030975">
    <property type="term" value="F:thiamine binding"/>
    <property type="evidence" value="ECO:0007669"/>
    <property type="project" value="TreeGrafter"/>
</dbReference>
<proteinExistence type="predicted"/>
<organism evidence="3 4">
    <name type="scientific">Acidisoma cellulosilyticum</name>
    <dbReference type="NCBI Taxonomy" id="2802395"/>
    <lineage>
        <taxon>Bacteria</taxon>
        <taxon>Pseudomonadati</taxon>
        <taxon>Pseudomonadota</taxon>
        <taxon>Alphaproteobacteria</taxon>
        <taxon>Acetobacterales</taxon>
        <taxon>Acidocellaceae</taxon>
        <taxon>Acidisoma</taxon>
    </lineage>
</organism>
<dbReference type="GO" id="GO:0030288">
    <property type="term" value="C:outer membrane-bounded periplasmic space"/>
    <property type="evidence" value="ECO:0007669"/>
    <property type="project" value="TreeGrafter"/>
</dbReference>
<sequence>MLKRLTLTVLAGLALSFAQAKAADKLTIATFGGSFINDTKTCVIAPFTKTTGSPVVVQLGNSVQLAAAIRAMGGRSAYDVVYLDNSLATELENEGLLQPLDVSKLQSYPQIDKSAFGPGNDYVTFEVSATALVYDPTVIKTPPTSWADLFDPKYRGRMALGDITGTSGMQTMLAINRLKGGTLDNVKPGMDAMKTLIPGAVTLYTQADQLLALFQQGDIVIAPWYPDRAGAAILKGYSLAVAYPKEGAVGIRPVLVIPKGDAHPELALKYIDTVLSAPAQTCFTEREYAAPVNTTVKLSPEVSKIVATGDNYKRLWFPDPETLAKHLPDWIREWQRQVAN</sequence>
<protein>
    <submittedName>
        <fullName evidence="3">ABC transporter substrate-binding protein</fullName>
    </submittedName>
</protein>
<dbReference type="InterPro" id="IPR006059">
    <property type="entry name" value="SBP"/>
</dbReference>
<evidence type="ECO:0000313" key="4">
    <source>
        <dbReference type="Proteomes" id="UP000721844"/>
    </source>
</evidence>
<comment type="caution">
    <text evidence="3">The sequence shown here is derived from an EMBL/GenBank/DDBJ whole genome shotgun (WGS) entry which is preliminary data.</text>
</comment>
<feature type="signal peptide" evidence="2">
    <location>
        <begin position="1"/>
        <end position="22"/>
    </location>
</feature>
<accession>A0A964E673</accession>
<keyword evidence="4" id="KW-1185">Reference proteome</keyword>
<dbReference type="Gene3D" id="3.40.190.10">
    <property type="entry name" value="Periplasmic binding protein-like II"/>
    <property type="match status" value="2"/>
</dbReference>
<reference evidence="3 4" key="1">
    <citation type="journal article" date="2021" name="Microorganisms">
        <title>Acidisoma silvae sp. nov. and Acidisomacellulosilytica sp. nov., Two Acidophilic Bacteria Isolated from Decaying Wood, Hydrolyzing Cellulose and Producing Poly-3-hydroxybutyrate.</title>
        <authorList>
            <person name="Mieszkin S."/>
            <person name="Pouder E."/>
            <person name="Uroz S."/>
            <person name="Simon-Colin C."/>
            <person name="Alain K."/>
        </authorList>
    </citation>
    <scope>NUCLEOTIDE SEQUENCE [LARGE SCALE GENOMIC DNA]</scope>
    <source>
        <strain evidence="3 4">HW T5.17</strain>
    </source>
</reference>
<dbReference type="RefSeq" id="WP_227309373.1">
    <property type="nucleotide sequence ID" value="NZ_JAESVA010000008.1"/>
</dbReference>
<feature type="chain" id="PRO_5036797939" evidence="2">
    <location>
        <begin position="23"/>
        <end position="340"/>
    </location>
</feature>
<dbReference type="GO" id="GO:0015888">
    <property type="term" value="P:thiamine transport"/>
    <property type="evidence" value="ECO:0007669"/>
    <property type="project" value="TreeGrafter"/>
</dbReference>
<dbReference type="PANTHER" id="PTHR30006:SF2">
    <property type="entry name" value="ABC TRANSPORTER SUBSTRATE-BINDING PROTEIN"/>
    <property type="match status" value="1"/>
</dbReference>
<dbReference type="GO" id="GO:0030976">
    <property type="term" value="F:thiamine pyrophosphate binding"/>
    <property type="evidence" value="ECO:0007669"/>
    <property type="project" value="TreeGrafter"/>
</dbReference>
<dbReference type="EMBL" id="JAESVA010000008">
    <property type="protein sequence ID" value="MCB8882723.1"/>
    <property type="molecule type" value="Genomic_DNA"/>
</dbReference>
<evidence type="ECO:0000256" key="2">
    <source>
        <dbReference type="SAM" id="SignalP"/>
    </source>
</evidence>
<dbReference type="SUPFAM" id="SSF53850">
    <property type="entry name" value="Periplasmic binding protein-like II"/>
    <property type="match status" value="1"/>
</dbReference>
<gene>
    <name evidence="3" type="ORF">ACELLULO517_20935</name>
</gene>
<dbReference type="AlphaFoldDB" id="A0A964E673"/>
<dbReference type="CDD" id="cd13589">
    <property type="entry name" value="PBP2_polyamine_RpCGA009"/>
    <property type="match status" value="1"/>
</dbReference>
<name>A0A964E673_9PROT</name>
<dbReference type="PANTHER" id="PTHR30006">
    <property type="entry name" value="THIAMINE-BINDING PERIPLASMIC PROTEIN-RELATED"/>
    <property type="match status" value="1"/>
</dbReference>
<dbReference type="Proteomes" id="UP000721844">
    <property type="component" value="Unassembled WGS sequence"/>
</dbReference>
<keyword evidence="1 2" id="KW-0732">Signal</keyword>